<evidence type="ECO:0000313" key="2">
    <source>
        <dbReference type="Proteomes" id="UP000234752"/>
    </source>
</evidence>
<accession>A0A2K9NC81</accession>
<dbReference type="KEGG" id="ncb:C0V82_10865"/>
<dbReference type="RefSeq" id="WP_102112364.1">
    <property type="nucleotide sequence ID" value="NZ_BMGN01000002.1"/>
</dbReference>
<dbReference type="PANTHER" id="PTHR46211:SF1">
    <property type="entry name" value="GLYCEROPHOSPHODIESTER PHOSPHODIESTERASE, CYTOPLASMIC"/>
    <property type="match status" value="1"/>
</dbReference>
<dbReference type="EMBL" id="CP025611">
    <property type="protein sequence ID" value="AUN30687.1"/>
    <property type="molecule type" value="Genomic_DNA"/>
</dbReference>
<dbReference type="GO" id="GO:0006629">
    <property type="term" value="P:lipid metabolic process"/>
    <property type="evidence" value="ECO:0007669"/>
    <property type="project" value="InterPro"/>
</dbReference>
<dbReference type="InterPro" id="IPR030395">
    <property type="entry name" value="GP_PDE_dom"/>
</dbReference>
<evidence type="ECO:0000313" key="1">
    <source>
        <dbReference type="EMBL" id="AUN30687.1"/>
    </source>
</evidence>
<dbReference type="CDD" id="cd08562">
    <property type="entry name" value="GDPD_EcUgpQ_like"/>
    <property type="match status" value="1"/>
</dbReference>
<gene>
    <name evidence="1" type="ORF">C0V82_10865</name>
</gene>
<keyword evidence="2" id="KW-1185">Reference proteome</keyword>
<sequence length="248" mass="26767">MTLSIPRLIGHRGAARHAPENTLSGMRTGALQGALWVEVDVKITRDGVPILMHDDDVDRTSDGHGLVADMDFADIRRLDAGSWFGPDFKGEPVPTLAEAIQAATLLDINLNLEIKPCPGRDEQTAGIALSMALNLWPANRPPPLISSFSIESLAMAKVVAPHWPRGYLMDEEPADWEAIADRLGAATINVDAKKQSAESVAAFRASGRPVLAWTVNDPEQARRLFQWGVAGVFTDTPQGLYQGLTGKG</sequence>
<dbReference type="InterPro" id="IPR017946">
    <property type="entry name" value="PLC-like_Pdiesterase_TIM-brl"/>
</dbReference>
<dbReference type="PROSITE" id="PS51704">
    <property type="entry name" value="GP_PDE"/>
    <property type="match status" value="1"/>
</dbReference>
<dbReference type="AlphaFoldDB" id="A0A2K9NC81"/>
<dbReference type="Gene3D" id="3.20.20.190">
    <property type="entry name" value="Phosphatidylinositol (PI) phosphodiesterase"/>
    <property type="match status" value="1"/>
</dbReference>
<organism evidence="1 2">
    <name type="scientific">Niveispirillum cyanobacteriorum</name>
    <dbReference type="NCBI Taxonomy" id="1612173"/>
    <lineage>
        <taxon>Bacteria</taxon>
        <taxon>Pseudomonadati</taxon>
        <taxon>Pseudomonadota</taxon>
        <taxon>Alphaproteobacteria</taxon>
        <taxon>Rhodospirillales</taxon>
        <taxon>Azospirillaceae</taxon>
        <taxon>Niveispirillum</taxon>
    </lineage>
</organism>
<reference evidence="1 2" key="1">
    <citation type="submission" date="2017-12" db="EMBL/GenBank/DDBJ databases">
        <title>Genomes of bacteria within cyanobacterial aggregates.</title>
        <authorList>
            <person name="Cai H."/>
        </authorList>
    </citation>
    <scope>NUCLEOTIDE SEQUENCE [LARGE SCALE GENOMIC DNA]</scope>
    <source>
        <strain evidence="1 2">TH16</strain>
    </source>
</reference>
<dbReference type="Proteomes" id="UP000234752">
    <property type="component" value="Chromosome eg_1"/>
</dbReference>
<dbReference type="OrthoDB" id="9787897at2"/>
<dbReference type="PANTHER" id="PTHR46211">
    <property type="entry name" value="GLYCEROPHOSPHORYL DIESTER PHOSPHODIESTERASE"/>
    <property type="match status" value="1"/>
</dbReference>
<protein>
    <submittedName>
        <fullName evidence="1">Glycerophosphodiester phosphodiesterase</fullName>
    </submittedName>
</protein>
<dbReference type="SUPFAM" id="SSF51695">
    <property type="entry name" value="PLC-like phosphodiesterases"/>
    <property type="match status" value="1"/>
</dbReference>
<dbReference type="GO" id="GO:0008081">
    <property type="term" value="F:phosphoric diester hydrolase activity"/>
    <property type="evidence" value="ECO:0007669"/>
    <property type="project" value="InterPro"/>
</dbReference>
<dbReference type="Pfam" id="PF03009">
    <property type="entry name" value="GDPD"/>
    <property type="match status" value="1"/>
</dbReference>
<proteinExistence type="predicted"/>
<name>A0A2K9NC81_9PROT</name>
<dbReference type="NCBIfam" id="NF006989">
    <property type="entry name" value="PRK09454.1"/>
    <property type="match status" value="1"/>
</dbReference>